<dbReference type="InterPro" id="IPR053957">
    <property type="entry name" value="DUF2089_Zn_ribbon"/>
</dbReference>
<comment type="caution">
    <text evidence="4">The sequence shown here is derived from an EMBL/GenBank/DDBJ whole genome shotgun (WGS) entry which is preliminary data.</text>
</comment>
<proteinExistence type="predicted"/>
<name>A0A7Y9I5I8_9ACTN</name>
<reference evidence="4 5" key="1">
    <citation type="submission" date="2020-07" db="EMBL/GenBank/DDBJ databases">
        <title>Sequencing the genomes of 1000 actinobacteria strains.</title>
        <authorList>
            <person name="Klenk H.-P."/>
        </authorList>
    </citation>
    <scope>NUCLEOTIDE SEQUENCE [LARGE SCALE GENOMIC DNA]</scope>
    <source>
        <strain evidence="4 5">DSM 22083</strain>
    </source>
</reference>
<organism evidence="4 5">
    <name type="scientific">Microlunatus parietis</name>
    <dbReference type="NCBI Taxonomy" id="682979"/>
    <lineage>
        <taxon>Bacteria</taxon>
        <taxon>Bacillati</taxon>
        <taxon>Actinomycetota</taxon>
        <taxon>Actinomycetes</taxon>
        <taxon>Propionibacteriales</taxon>
        <taxon>Propionibacteriaceae</taxon>
        <taxon>Microlunatus</taxon>
    </lineage>
</organism>
<dbReference type="Pfam" id="PF22747">
    <property type="entry name" value="Zn_ribbon_DUF2089"/>
    <property type="match status" value="1"/>
</dbReference>
<evidence type="ECO:0000313" key="4">
    <source>
        <dbReference type="EMBL" id="NYE70401.1"/>
    </source>
</evidence>
<feature type="domain" description="DUF2089" evidence="3">
    <location>
        <begin position="25"/>
        <end position="56"/>
    </location>
</feature>
<evidence type="ECO:0008006" key="6">
    <source>
        <dbReference type="Google" id="ProtNLM"/>
    </source>
</evidence>
<feature type="domain" description="DUF2089" evidence="2">
    <location>
        <begin position="58"/>
        <end position="103"/>
    </location>
</feature>
<dbReference type="Pfam" id="PF09862">
    <property type="entry name" value="DUF2089"/>
    <property type="match status" value="1"/>
</dbReference>
<feature type="region of interest" description="Disordered" evidence="1">
    <location>
        <begin position="1"/>
        <end position="21"/>
    </location>
</feature>
<dbReference type="InterPro" id="IPR018658">
    <property type="entry name" value="DUF2089"/>
</dbReference>
<dbReference type="AlphaFoldDB" id="A0A7Y9I5I8"/>
<protein>
    <recommendedName>
        <fullName evidence="6">DUF2089 domain-containing protein</fullName>
    </recommendedName>
</protein>
<dbReference type="Proteomes" id="UP000569914">
    <property type="component" value="Unassembled WGS sequence"/>
</dbReference>
<sequence length="140" mass="15174">MAERTRSQARTPGSRAHDHRAPDACPVCGDQLAVTRLGCGSCGTELAGIFQQCEFCALNDAEIELLRVFLSSRGNLREVERFLGVSYPTARLRYADLLRKLGLTGEPESTETLTRDQVLAEVASGALTPDEAARLIADLP</sequence>
<keyword evidence="5" id="KW-1185">Reference proteome</keyword>
<dbReference type="RefSeq" id="WP_179749817.1">
    <property type="nucleotide sequence ID" value="NZ_JACCBU010000001.1"/>
</dbReference>
<evidence type="ECO:0000259" key="2">
    <source>
        <dbReference type="Pfam" id="PF09862"/>
    </source>
</evidence>
<evidence type="ECO:0000259" key="3">
    <source>
        <dbReference type="Pfam" id="PF22747"/>
    </source>
</evidence>
<evidence type="ECO:0000256" key="1">
    <source>
        <dbReference type="SAM" id="MobiDB-lite"/>
    </source>
</evidence>
<gene>
    <name evidence="4" type="ORF">BKA15_001730</name>
</gene>
<accession>A0A7Y9I5I8</accession>
<dbReference type="EMBL" id="JACCBU010000001">
    <property type="protein sequence ID" value="NYE70401.1"/>
    <property type="molecule type" value="Genomic_DNA"/>
</dbReference>
<evidence type="ECO:0000313" key="5">
    <source>
        <dbReference type="Proteomes" id="UP000569914"/>
    </source>
</evidence>